<dbReference type="RefSeq" id="WP_166276917.1">
    <property type="nucleotide sequence ID" value="NZ_JAANNP010000001.1"/>
</dbReference>
<dbReference type="EMBL" id="JAANNP010000001">
    <property type="protein sequence ID" value="NHC12519.1"/>
    <property type="molecule type" value="Genomic_DNA"/>
</dbReference>
<comment type="caution">
    <text evidence="1">The sequence shown here is derived from an EMBL/GenBank/DDBJ whole genome shotgun (WGS) entry which is preliminary data.</text>
</comment>
<dbReference type="Proteomes" id="UP000800981">
    <property type="component" value="Unassembled WGS sequence"/>
</dbReference>
<proteinExistence type="predicted"/>
<organism evidence="1 2">
    <name type="scientific">Motilibacter deserti</name>
    <dbReference type="NCBI Taxonomy" id="2714956"/>
    <lineage>
        <taxon>Bacteria</taxon>
        <taxon>Bacillati</taxon>
        <taxon>Actinomycetota</taxon>
        <taxon>Actinomycetes</taxon>
        <taxon>Motilibacterales</taxon>
        <taxon>Motilibacteraceae</taxon>
        <taxon>Motilibacter</taxon>
    </lineage>
</organism>
<reference evidence="1 2" key="1">
    <citation type="submission" date="2020-03" db="EMBL/GenBank/DDBJ databases">
        <title>Two novel Motilibacter sp.</title>
        <authorList>
            <person name="Liu S."/>
        </authorList>
    </citation>
    <scope>NUCLEOTIDE SEQUENCE [LARGE SCALE GENOMIC DNA]</scope>
    <source>
        <strain evidence="1 2">E257</strain>
    </source>
</reference>
<sequence length="57" mass="6352">MFSLTFAPDNDAFHEPNGISEVQEILEWLARQLDGKVIDSDGNTIGTYKLSLPETVQ</sequence>
<gene>
    <name evidence="1" type="ORF">G9H71_01810</name>
</gene>
<keyword evidence="2" id="KW-1185">Reference proteome</keyword>
<name>A0ABX0GRP2_9ACTN</name>
<accession>A0ABX0GRP2</accession>
<evidence type="ECO:0000313" key="1">
    <source>
        <dbReference type="EMBL" id="NHC12519.1"/>
    </source>
</evidence>
<protein>
    <submittedName>
        <fullName evidence="1">Uncharacterized protein</fullName>
    </submittedName>
</protein>
<evidence type="ECO:0000313" key="2">
    <source>
        <dbReference type="Proteomes" id="UP000800981"/>
    </source>
</evidence>